<feature type="region of interest" description="Disordered" evidence="1">
    <location>
        <begin position="1"/>
        <end position="32"/>
    </location>
</feature>
<gene>
    <name evidence="2" type="ORF">RIF29_24661</name>
</gene>
<protein>
    <submittedName>
        <fullName evidence="2">Uncharacterized protein</fullName>
    </submittedName>
</protein>
<evidence type="ECO:0000313" key="2">
    <source>
        <dbReference type="EMBL" id="KAK7259066.1"/>
    </source>
</evidence>
<dbReference type="EMBL" id="JAYWIO010000005">
    <property type="protein sequence ID" value="KAK7259066.1"/>
    <property type="molecule type" value="Genomic_DNA"/>
</dbReference>
<proteinExistence type="predicted"/>
<dbReference type="AlphaFoldDB" id="A0AAN9EMM7"/>
<sequence length="124" mass="13131">MNPAGIEDSSSSGAEKAHETTAASTSKDKYASDEDATALFYSLTDYLPQECLLSAVKGQREVKLTAFDLVSSVTAVLGSLVSGKFLYTWAAAHSTLTLIIPYSKDSLSPSTYSSSFAVAFGRKT</sequence>
<accession>A0AAN9EMM7</accession>
<organism evidence="2 3">
    <name type="scientific">Crotalaria pallida</name>
    <name type="common">Smooth rattlebox</name>
    <name type="synonym">Crotalaria striata</name>
    <dbReference type="NCBI Taxonomy" id="3830"/>
    <lineage>
        <taxon>Eukaryota</taxon>
        <taxon>Viridiplantae</taxon>
        <taxon>Streptophyta</taxon>
        <taxon>Embryophyta</taxon>
        <taxon>Tracheophyta</taxon>
        <taxon>Spermatophyta</taxon>
        <taxon>Magnoliopsida</taxon>
        <taxon>eudicotyledons</taxon>
        <taxon>Gunneridae</taxon>
        <taxon>Pentapetalae</taxon>
        <taxon>rosids</taxon>
        <taxon>fabids</taxon>
        <taxon>Fabales</taxon>
        <taxon>Fabaceae</taxon>
        <taxon>Papilionoideae</taxon>
        <taxon>50 kb inversion clade</taxon>
        <taxon>genistoids sensu lato</taxon>
        <taxon>core genistoids</taxon>
        <taxon>Crotalarieae</taxon>
        <taxon>Crotalaria</taxon>
    </lineage>
</organism>
<dbReference type="Proteomes" id="UP001372338">
    <property type="component" value="Unassembled WGS sequence"/>
</dbReference>
<name>A0AAN9EMM7_CROPI</name>
<comment type="caution">
    <text evidence="2">The sequence shown here is derived from an EMBL/GenBank/DDBJ whole genome shotgun (WGS) entry which is preliminary data.</text>
</comment>
<evidence type="ECO:0000256" key="1">
    <source>
        <dbReference type="SAM" id="MobiDB-lite"/>
    </source>
</evidence>
<reference evidence="2 3" key="1">
    <citation type="submission" date="2024-01" db="EMBL/GenBank/DDBJ databases">
        <title>The genomes of 5 underutilized Papilionoideae crops provide insights into root nodulation and disease resistanc.</title>
        <authorList>
            <person name="Yuan L."/>
        </authorList>
    </citation>
    <scope>NUCLEOTIDE SEQUENCE [LARGE SCALE GENOMIC DNA]</scope>
    <source>
        <strain evidence="2">ZHUSHIDOU_FW_LH</strain>
        <tissue evidence="2">Leaf</tissue>
    </source>
</reference>
<evidence type="ECO:0000313" key="3">
    <source>
        <dbReference type="Proteomes" id="UP001372338"/>
    </source>
</evidence>
<keyword evidence="3" id="KW-1185">Reference proteome</keyword>